<feature type="compositionally biased region" description="Acidic residues" evidence="1">
    <location>
        <begin position="9"/>
        <end position="19"/>
    </location>
</feature>
<evidence type="ECO:0000313" key="4">
    <source>
        <dbReference type="Proteomes" id="UP001558713"/>
    </source>
</evidence>
<name>A0ABD1A2P6_CARAN</name>
<dbReference type="Proteomes" id="UP001558713">
    <property type="component" value="Unassembled WGS sequence"/>
</dbReference>
<accession>A0ABD1A2P6</accession>
<keyword evidence="4" id="KW-1185">Reference proteome</keyword>
<feature type="region of interest" description="Disordered" evidence="1">
    <location>
        <begin position="1"/>
        <end position="59"/>
    </location>
</feature>
<proteinExistence type="predicted"/>
<dbReference type="Pfam" id="PF07727">
    <property type="entry name" value="RVT_2"/>
    <property type="match status" value="1"/>
</dbReference>
<evidence type="ECO:0000313" key="3">
    <source>
        <dbReference type="EMBL" id="KAL1201123.1"/>
    </source>
</evidence>
<dbReference type="EMBL" id="JBANAX010000596">
    <property type="protein sequence ID" value="KAL1201123.1"/>
    <property type="molecule type" value="Genomic_DNA"/>
</dbReference>
<comment type="caution">
    <text evidence="3">The sequence shown here is derived from an EMBL/GenBank/DDBJ whole genome shotgun (WGS) entry which is preliminary data.</text>
</comment>
<evidence type="ECO:0000259" key="2">
    <source>
        <dbReference type="Pfam" id="PF07727"/>
    </source>
</evidence>
<dbReference type="InterPro" id="IPR043502">
    <property type="entry name" value="DNA/RNA_pol_sf"/>
</dbReference>
<dbReference type="InterPro" id="IPR013103">
    <property type="entry name" value="RVT_2"/>
</dbReference>
<reference evidence="3 4" key="1">
    <citation type="submission" date="2024-04" db="EMBL/GenBank/DDBJ databases">
        <title>Genome assembly C_amara_ONT_v2.</title>
        <authorList>
            <person name="Yant L."/>
            <person name="Moore C."/>
            <person name="Slenker M."/>
        </authorList>
    </citation>
    <scope>NUCLEOTIDE SEQUENCE [LARGE SCALE GENOMIC DNA]</scope>
    <source>
        <tissue evidence="3">Leaf</tissue>
    </source>
</reference>
<protein>
    <submittedName>
        <fullName evidence="3">Retrovirus-related Pol polyprotein from transposon TNT 1-94</fullName>
    </submittedName>
</protein>
<dbReference type="SUPFAM" id="SSF56672">
    <property type="entry name" value="DNA/RNA polymerases"/>
    <property type="match status" value="1"/>
</dbReference>
<feature type="domain" description="Reverse transcriptase Ty1/copia-type" evidence="2">
    <location>
        <begin position="117"/>
        <end position="264"/>
    </location>
</feature>
<feature type="compositionally biased region" description="Low complexity" evidence="1">
    <location>
        <begin position="38"/>
        <end position="47"/>
    </location>
</feature>
<sequence>MFSATSSELAEEDQEEESSDTTRQEETVDGQSLKVEQKSAQKSGQKSSQKKESGSLAANRIQRNIRAPVRYVFEEMANYALSIGTYDPYNFREAISSSESDEWMGAMTEERESLSKNQTWDLVSLPMGKKPIGCKWVFKKKYGVSDKEPLKFKARLVAKGYSQKEGVDYDEIFSPVVRHTSIRVVLGLVAFWDLHLEQMDVKTVFLHGNLEEEIYMKQPEGFVKPGEEKLVCKLKMSLYGLKQAPRQWYKRFDTFMLQIEYQRCEYD</sequence>
<evidence type="ECO:0000256" key="1">
    <source>
        <dbReference type="SAM" id="MobiDB-lite"/>
    </source>
</evidence>
<organism evidence="3 4">
    <name type="scientific">Cardamine amara subsp. amara</name>
    <dbReference type="NCBI Taxonomy" id="228776"/>
    <lineage>
        <taxon>Eukaryota</taxon>
        <taxon>Viridiplantae</taxon>
        <taxon>Streptophyta</taxon>
        <taxon>Embryophyta</taxon>
        <taxon>Tracheophyta</taxon>
        <taxon>Spermatophyta</taxon>
        <taxon>Magnoliopsida</taxon>
        <taxon>eudicotyledons</taxon>
        <taxon>Gunneridae</taxon>
        <taxon>Pentapetalae</taxon>
        <taxon>rosids</taxon>
        <taxon>malvids</taxon>
        <taxon>Brassicales</taxon>
        <taxon>Brassicaceae</taxon>
        <taxon>Cardamineae</taxon>
        <taxon>Cardamine</taxon>
    </lineage>
</organism>
<dbReference type="AlphaFoldDB" id="A0ABD1A2P6"/>
<gene>
    <name evidence="3" type="ORF">V5N11_009741</name>
</gene>